<evidence type="ECO:0000313" key="4">
    <source>
        <dbReference type="Proteomes" id="UP000177043"/>
    </source>
</evidence>
<reference evidence="3 4" key="1">
    <citation type="journal article" date="2016" name="Nat. Commun.">
        <title>Thousands of microbial genomes shed light on interconnected biogeochemical processes in an aquifer system.</title>
        <authorList>
            <person name="Anantharaman K."/>
            <person name="Brown C.T."/>
            <person name="Hug L.A."/>
            <person name="Sharon I."/>
            <person name="Castelle C.J."/>
            <person name="Probst A.J."/>
            <person name="Thomas B.C."/>
            <person name="Singh A."/>
            <person name="Wilkins M.J."/>
            <person name="Karaoz U."/>
            <person name="Brodie E.L."/>
            <person name="Williams K.H."/>
            <person name="Hubbard S.S."/>
            <person name="Banfield J.F."/>
        </authorList>
    </citation>
    <scope>NUCLEOTIDE SEQUENCE [LARGE SCALE GENOMIC DNA]</scope>
</reference>
<comment type="caution">
    <text evidence="3">The sequence shown here is derived from an EMBL/GenBank/DDBJ whole genome shotgun (WGS) entry which is preliminary data.</text>
</comment>
<proteinExistence type="inferred from homology"/>
<protein>
    <recommendedName>
        <fullName evidence="2">Peptide deformylase</fullName>
        <shortName evidence="2">PDF</shortName>
        <ecNumber evidence="2">3.5.1.88</ecNumber>
    </recommendedName>
    <alternativeName>
        <fullName evidence="2">Polypeptide deformylase</fullName>
    </alternativeName>
</protein>
<dbReference type="STRING" id="1802438.A2571_03715"/>
<evidence type="ECO:0000256" key="2">
    <source>
        <dbReference type="HAMAP-Rule" id="MF_00163"/>
    </source>
</evidence>
<comment type="similarity">
    <text evidence="1 2">Belongs to the polypeptide deformylase family.</text>
</comment>
<dbReference type="PRINTS" id="PR01576">
    <property type="entry name" value="PDEFORMYLASE"/>
</dbReference>
<dbReference type="GO" id="GO:0006412">
    <property type="term" value="P:translation"/>
    <property type="evidence" value="ECO:0007669"/>
    <property type="project" value="UniProtKB-UniRule"/>
</dbReference>
<dbReference type="InterPro" id="IPR036821">
    <property type="entry name" value="Peptide_deformylase_sf"/>
</dbReference>
<dbReference type="PANTHER" id="PTHR10458:SF22">
    <property type="entry name" value="PEPTIDE DEFORMYLASE"/>
    <property type="match status" value="1"/>
</dbReference>
<dbReference type="PIRSF" id="PIRSF004749">
    <property type="entry name" value="Pep_def"/>
    <property type="match status" value="1"/>
</dbReference>
<dbReference type="SUPFAM" id="SSF56420">
    <property type="entry name" value="Peptide deformylase"/>
    <property type="match status" value="1"/>
</dbReference>
<dbReference type="EMBL" id="MHTJ01000005">
    <property type="protein sequence ID" value="OHA58118.1"/>
    <property type="molecule type" value="Genomic_DNA"/>
</dbReference>
<dbReference type="GO" id="GO:0046872">
    <property type="term" value="F:metal ion binding"/>
    <property type="evidence" value="ECO:0007669"/>
    <property type="project" value="UniProtKB-KW"/>
</dbReference>
<dbReference type="AlphaFoldDB" id="A0A1G2QCF3"/>
<comment type="function">
    <text evidence="2">Removes the formyl group from the N-terminal Met of newly synthesized proteins. Requires at least a dipeptide for an efficient rate of reaction. N-terminal L-methionine is a prerequisite for activity but the enzyme has broad specificity at other positions.</text>
</comment>
<dbReference type="GO" id="GO:0042586">
    <property type="term" value="F:peptide deformylase activity"/>
    <property type="evidence" value="ECO:0007669"/>
    <property type="project" value="UniProtKB-UniRule"/>
</dbReference>
<dbReference type="NCBIfam" id="NF001159">
    <property type="entry name" value="PRK00150.1-3"/>
    <property type="match status" value="1"/>
</dbReference>
<comment type="catalytic activity">
    <reaction evidence="2">
        <text>N-terminal N-formyl-L-methionyl-[peptide] + H2O = N-terminal L-methionyl-[peptide] + formate</text>
        <dbReference type="Rhea" id="RHEA:24420"/>
        <dbReference type="Rhea" id="RHEA-COMP:10639"/>
        <dbReference type="Rhea" id="RHEA-COMP:10640"/>
        <dbReference type="ChEBI" id="CHEBI:15377"/>
        <dbReference type="ChEBI" id="CHEBI:15740"/>
        <dbReference type="ChEBI" id="CHEBI:49298"/>
        <dbReference type="ChEBI" id="CHEBI:64731"/>
        <dbReference type="EC" id="3.5.1.88"/>
    </reaction>
</comment>
<keyword evidence="2" id="KW-0408">Iron</keyword>
<evidence type="ECO:0000256" key="1">
    <source>
        <dbReference type="ARBA" id="ARBA00010759"/>
    </source>
</evidence>
<dbReference type="InterPro" id="IPR023635">
    <property type="entry name" value="Peptide_deformylase"/>
</dbReference>
<dbReference type="Proteomes" id="UP000177043">
    <property type="component" value="Unassembled WGS sequence"/>
</dbReference>
<feature type="active site" evidence="2">
    <location>
        <position position="139"/>
    </location>
</feature>
<feature type="binding site" evidence="2">
    <location>
        <position position="96"/>
    </location>
    <ligand>
        <name>Fe cation</name>
        <dbReference type="ChEBI" id="CHEBI:24875"/>
    </ligand>
</feature>
<evidence type="ECO:0000313" key="3">
    <source>
        <dbReference type="EMBL" id="OHA58118.1"/>
    </source>
</evidence>
<accession>A0A1G2QCF3</accession>
<keyword evidence="2" id="KW-0479">Metal-binding</keyword>
<comment type="cofactor">
    <cofactor evidence="2">
        <name>Fe(2+)</name>
        <dbReference type="ChEBI" id="CHEBI:29033"/>
    </cofactor>
    <text evidence="2">Binds 1 Fe(2+) ion.</text>
</comment>
<name>A0A1G2QCF3_9BACT</name>
<keyword evidence="2" id="KW-0648">Protein biosynthesis</keyword>
<organism evidence="3 4">
    <name type="scientific">Candidatus Vogelbacteria bacterium RIFOXYD1_FULL_44_32</name>
    <dbReference type="NCBI Taxonomy" id="1802438"/>
    <lineage>
        <taxon>Bacteria</taxon>
        <taxon>Candidatus Vogeliibacteriota</taxon>
    </lineage>
</organism>
<feature type="binding site" evidence="2">
    <location>
        <position position="142"/>
    </location>
    <ligand>
        <name>Fe cation</name>
        <dbReference type="ChEBI" id="CHEBI:24875"/>
    </ligand>
</feature>
<dbReference type="EC" id="3.5.1.88" evidence="2"/>
<dbReference type="PANTHER" id="PTHR10458">
    <property type="entry name" value="PEPTIDE DEFORMYLASE"/>
    <property type="match status" value="1"/>
</dbReference>
<dbReference type="CDD" id="cd00487">
    <property type="entry name" value="Pep_deformylase"/>
    <property type="match status" value="1"/>
</dbReference>
<dbReference type="Pfam" id="PF01327">
    <property type="entry name" value="Pep_deformylase"/>
    <property type="match status" value="1"/>
</dbReference>
<dbReference type="NCBIfam" id="TIGR00079">
    <property type="entry name" value="pept_deformyl"/>
    <property type="match status" value="1"/>
</dbReference>
<gene>
    <name evidence="2" type="primary">def</name>
    <name evidence="3" type="ORF">A2571_03715</name>
</gene>
<dbReference type="Gene3D" id="3.90.45.10">
    <property type="entry name" value="Peptide deformylase"/>
    <property type="match status" value="1"/>
</dbReference>
<dbReference type="HAMAP" id="MF_00163">
    <property type="entry name" value="Pep_deformylase"/>
    <property type="match status" value="1"/>
</dbReference>
<keyword evidence="2" id="KW-0378">Hydrolase</keyword>
<sequence>MKEIVQQPEKVLRQLSAPVSLEEIGRPALTRIIRDMSEALAACEDGVAIAAPQIGISLRIFVVSKRLFQAGEGDAIFINPIITKLSKKRVVMEEGCLSVRWTYGKTKRADKVTVQAYDELGNRFTWNASDLMAQIFQHEIDHLDGILFIDHATNLHEQKIVSDKHD</sequence>
<feature type="binding site" evidence="2">
    <location>
        <position position="138"/>
    </location>
    <ligand>
        <name>Fe cation</name>
        <dbReference type="ChEBI" id="CHEBI:24875"/>
    </ligand>
</feature>